<name>A0A7S0IW44_9EUKA</name>
<dbReference type="EMBL" id="HBER01017935">
    <property type="protein sequence ID" value="CAD8533803.1"/>
    <property type="molecule type" value="Transcribed_RNA"/>
</dbReference>
<gene>
    <name evidence="1" type="ORF">CLEP1334_LOCUS9058</name>
</gene>
<proteinExistence type="predicted"/>
<reference evidence="1" key="1">
    <citation type="submission" date="2021-01" db="EMBL/GenBank/DDBJ databases">
        <authorList>
            <person name="Corre E."/>
            <person name="Pelletier E."/>
            <person name="Niang G."/>
            <person name="Scheremetjew M."/>
            <person name="Finn R."/>
            <person name="Kale V."/>
            <person name="Holt S."/>
            <person name="Cochrane G."/>
            <person name="Meng A."/>
            <person name="Brown T."/>
            <person name="Cohen L."/>
        </authorList>
    </citation>
    <scope>NUCLEOTIDE SEQUENCE</scope>
    <source>
        <strain evidence="1">RCC1130</strain>
    </source>
</reference>
<organism evidence="1">
    <name type="scientific">Calcidiscus leptoporus</name>
    <dbReference type="NCBI Taxonomy" id="127549"/>
    <lineage>
        <taxon>Eukaryota</taxon>
        <taxon>Haptista</taxon>
        <taxon>Haptophyta</taxon>
        <taxon>Prymnesiophyceae</taxon>
        <taxon>Coccolithales</taxon>
        <taxon>Calcidiscaceae</taxon>
        <taxon>Calcidiscus</taxon>
    </lineage>
</organism>
<sequence length="105" mass="11740">MCARNLPCNRDRVVVQDQTVGSATDCSMLRAKPYRNSNRTHSLWPPTVAMPMASRNGFSCSLNCRTSSLFQGLGRLLKSVSHCLPPALTCVHEQIERRISCLFSR</sequence>
<dbReference type="AlphaFoldDB" id="A0A7S0IW44"/>
<protein>
    <submittedName>
        <fullName evidence="1">Uncharacterized protein</fullName>
    </submittedName>
</protein>
<evidence type="ECO:0000313" key="1">
    <source>
        <dbReference type="EMBL" id="CAD8533803.1"/>
    </source>
</evidence>
<accession>A0A7S0IW44</accession>